<organism evidence="3 4">
    <name type="scientific">Photobacterium sanctipauli</name>
    <dbReference type="NCBI Taxonomy" id="1342794"/>
    <lineage>
        <taxon>Bacteria</taxon>
        <taxon>Pseudomonadati</taxon>
        <taxon>Pseudomonadota</taxon>
        <taxon>Gammaproteobacteria</taxon>
        <taxon>Vibrionales</taxon>
        <taxon>Vibrionaceae</taxon>
        <taxon>Photobacterium</taxon>
    </lineage>
</organism>
<evidence type="ECO:0000313" key="3">
    <source>
        <dbReference type="EMBL" id="PSW18098.1"/>
    </source>
</evidence>
<accession>A0A2T3NPC4</accession>
<feature type="domain" description="HTH merR-type" evidence="2">
    <location>
        <begin position="1"/>
        <end position="70"/>
    </location>
</feature>
<comment type="caution">
    <text evidence="3">The sequence shown here is derived from an EMBL/GenBank/DDBJ whole genome shotgun (WGS) entry which is preliminary data.</text>
</comment>
<dbReference type="Pfam" id="PF13411">
    <property type="entry name" value="MerR_1"/>
    <property type="match status" value="1"/>
</dbReference>
<dbReference type="PRINTS" id="PR00040">
    <property type="entry name" value="HTHMERR"/>
</dbReference>
<dbReference type="PANTHER" id="PTHR30204:SF97">
    <property type="entry name" value="MERR FAMILY REGULATORY PROTEIN"/>
    <property type="match status" value="1"/>
</dbReference>
<dbReference type="GO" id="GO:0003700">
    <property type="term" value="F:DNA-binding transcription factor activity"/>
    <property type="evidence" value="ECO:0007669"/>
    <property type="project" value="InterPro"/>
</dbReference>
<keyword evidence="1 3" id="KW-0238">DNA-binding</keyword>
<dbReference type="PROSITE" id="PS50937">
    <property type="entry name" value="HTH_MERR_2"/>
    <property type="match status" value="1"/>
</dbReference>
<dbReference type="OrthoDB" id="9802039at2"/>
<dbReference type="InterPro" id="IPR047057">
    <property type="entry name" value="MerR_fam"/>
</dbReference>
<gene>
    <name evidence="3" type="ORF">C9I98_18615</name>
</gene>
<evidence type="ECO:0000256" key="1">
    <source>
        <dbReference type="ARBA" id="ARBA00023125"/>
    </source>
</evidence>
<name>A0A2T3NPC4_9GAMM</name>
<proteinExistence type="predicted"/>
<reference evidence="3 4" key="1">
    <citation type="submission" date="2018-01" db="EMBL/GenBank/DDBJ databases">
        <title>Whole genome sequencing of Histamine producing bacteria.</title>
        <authorList>
            <person name="Butler K."/>
        </authorList>
    </citation>
    <scope>NUCLEOTIDE SEQUENCE [LARGE SCALE GENOMIC DNA]</scope>
    <source>
        <strain evidence="3 4">DSM 100436</strain>
    </source>
</reference>
<dbReference type="AlphaFoldDB" id="A0A2T3NPC4"/>
<dbReference type="RefSeq" id="WP_036817602.1">
    <property type="nucleotide sequence ID" value="NZ_JGVO01000085.1"/>
</dbReference>
<dbReference type="InterPro" id="IPR009061">
    <property type="entry name" value="DNA-bd_dom_put_sf"/>
</dbReference>
<dbReference type="PANTHER" id="PTHR30204">
    <property type="entry name" value="REDOX-CYCLING DRUG-SENSING TRANSCRIPTIONAL ACTIVATOR SOXR"/>
    <property type="match status" value="1"/>
</dbReference>
<evidence type="ECO:0000313" key="4">
    <source>
        <dbReference type="Proteomes" id="UP000241771"/>
    </source>
</evidence>
<dbReference type="Gene3D" id="1.10.1660.10">
    <property type="match status" value="1"/>
</dbReference>
<dbReference type="EMBL" id="PYMA01000013">
    <property type="protein sequence ID" value="PSW18098.1"/>
    <property type="molecule type" value="Genomic_DNA"/>
</dbReference>
<dbReference type="Proteomes" id="UP000241771">
    <property type="component" value="Unassembled WGS sequence"/>
</dbReference>
<dbReference type="SMART" id="SM00422">
    <property type="entry name" value="HTH_MERR"/>
    <property type="match status" value="1"/>
</dbReference>
<dbReference type="GO" id="GO:0003677">
    <property type="term" value="F:DNA binding"/>
    <property type="evidence" value="ECO:0007669"/>
    <property type="project" value="UniProtKB-KW"/>
</dbReference>
<keyword evidence="4" id="KW-1185">Reference proteome</keyword>
<evidence type="ECO:0000259" key="2">
    <source>
        <dbReference type="PROSITE" id="PS50937"/>
    </source>
</evidence>
<dbReference type="SUPFAM" id="SSF46955">
    <property type="entry name" value="Putative DNA-binding domain"/>
    <property type="match status" value="1"/>
</dbReference>
<protein>
    <submittedName>
        <fullName evidence="3">MerR family DNA-binding transcriptional regulator</fullName>
    </submittedName>
</protein>
<dbReference type="InterPro" id="IPR000551">
    <property type="entry name" value="MerR-type_HTH_dom"/>
</dbReference>
<sequence>MLTVTALAKHCNVSRTTVLYYERAGLLQPAQRADNGYRYYGDKEIKRLESILSYRSFGIPVEDIAPLLDSQCEQSQQQLLTDQFNALESEIQRLRKQQSAIVATLNQPSLLTSGMLTKEKWTALLAASGMSEEDMTNWHIQFEKMEPQAHQQFLESLGIDTDEIERIRQLS</sequence>